<feature type="domain" description="PE-PPE" evidence="2">
    <location>
        <begin position="159"/>
        <end position="385"/>
    </location>
</feature>
<organism evidence="3 4">
    <name type="scientific">Mycobacterium bourgelatii</name>
    <dbReference type="NCBI Taxonomy" id="1273442"/>
    <lineage>
        <taxon>Bacteria</taxon>
        <taxon>Bacillati</taxon>
        <taxon>Actinomycetota</taxon>
        <taxon>Actinomycetes</taxon>
        <taxon>Mycobacteriales</taxon>
        <taxon>Mycobacteriaceae</taxon>
        <taxon>Mycobacterium</taxon>
    </lineage>
</organism>
<dbReference type="InterPro" id="IPR013228">
    <property type="entry name" value="PE-PPE_C"/>
</dbReference>
<dbReference type="Proteomes" id="UP000465360">
    <property type="component" value="Unassembled WGS sequence"/>
</dbReference>
<keyword evidence="4" id="KW-1185">Reference proteome</keyword>
<name>A0A7I9YHG1_MYCBU</name>
<dbReference type="RefSeq" id="WP_163706704.1">
    <property type="nucleotide sequence ID" value="NZ_BLKZ01000001.1"/>
</dbReference>
<evidence type="ECO:0000313" key="4">
    <source>
        <dbReference type="Proteomes" id="UP000465360"/>
    </source>
</evidence>
<proteinExistence type="predicted"/>
<gene>
    <name evidence="3" type="primary">PE1_1</name>
    <name evidence="3" type="ORF">MBOU_01580</name>
</gene>
<dbReference type="Pfam" id="PF00934">
    <property type="entry name" value="PE"/>
    <property type="match status" value="1"/>
</dbReference>
<dbReference type="InterPro" id="IPR029058">
    <property type="entry name" value="AB_hydrolase_fold"/>
</dbReference>
<dbReference type="AlphaFoldDB" id="A0A7I9YHG1"/>
<dbReference type="InterPro" id="IPR000084">
    <property type="entry name" value="PE-PGRS_N"/>
</dbReference>
<evidence type="ECO:0000259" key="1">
    <source>
        <dbReference type="Pfam" id="PF00934"/>
    </source>
</evidence>
<feature type="domain" description="PE" evidence="1">
    <location>
        <begin position="4"/>
        <end position="94"/>
    </location>
</feature>
<dbReference type="InterPro" id="IPR038332">
    <property type="entry name" value="PPE_sf"/>
</dbReference>
<dbReference type="SUPFAM" id="SSF140459">
    <property type="entry name" value="PE/PPE dimer-like"/>
    <property type="match status" value="1"/>
</dbReference>
<evidence type="ECO:0000313" key="3">
    <source>
        <dbReference type="EMBL" id="GFG88116.1"/>
    </source>
</evidence>
<comment type="caution">
    <text evidence="3">The sequence shown here is derived from an EMBL/GenBank/DDBJ whole genome shotgun (WGS) entry which is preliminary data.</text>
</comment>
<dbReference type="Pfam" id="PF08237">
    <property type="entry name" value="PE-PPE"/>
    <property type="match status" value="1"/>
</dbReference>
<dbReference type="Gene3D" id="1.10.287.850">
    <property type="entry name" value="HP0062-like domain"/>
    <property type="match status" value="1"/>
</dbReference>
<reference evidence="3 4" key="1">
    <citation type="journal article" date="2019" name="Emerg. Microbes Infect.">
        <title>Comprehensive subspecies identification of 175 nontuberculous mycobacteria species based on 7547 genomic profiles.</title>
        <authorList>
            <person name="Matsumoto Y."/>
            <person name="Kinjo T."/>
            <person name="Motooka D."/>
            <person name="Nabeya D."/>
            <person name="Jung N."/>
            <person name="Uechi K."/>
            <person name="Horii T."/>
            <person name="Iida T."/>
            <person name="Fujita J."/>
            <person name="Nakamura S."/>
        </authorList>
    </citation>
    <scope>NUCLEOTIDE SEQUENCE [LARGE SCALE GENOMIC DNA]</scope>
    <source>
        <strain evidence="3 4">JCM 30725</strain>
    </source>
</reference>
<accession>A0A7I9YHG1</accession>
<dbReference type="SUPFAM" id="SSF53474">
    <property type="entry name" value="alpha/beta-Hydrolases"/>
    <property type="match status" value="1"/>
</dbReference>
<dbReference type="Gene3D" id="3.40.50.1820">
    <property type="entry name" value="alpha/beta hydrolase"/>
    <property type="match status" value="1"/>
</dbReference>
<dbReference type="EMBL" id="BLKZ01000001">
    <property type="protein sequence ID" value="GFG88116.1"/>
    <property type="molecule type" value="Genomic_DNA"/>
</dbReference>
<sequence length="558" mass="57691">MSFVGVQPDLLAAVVTDLVELRTAVGSANTAAAEQITSLVAAAEDEVSTAVAGLFSGHGQAYLKAVAAASAFHEAFERALIGSWLAYSETELANAAAVQLESIAAPVRLLLGNASGGLAGIGTAAASPVALIMGGSGMPNPSQSYIDMVRRYIAFPYNSLQGVFTPESLYPLTGYNTMTLRDSVAQGVALLDAAIKAEIAAGNDVTVLGYSQSAIISSLEMNLLASQGNPYQDQITFTLMGSPMNPNGGLMSRFAGLSLPSIGFDFYGATPASTPYETNIFWAQYDGYADFPRYPLNFVSNLNAMAGILFVHGAMGAVDPFNLPPGLELVSMPTSSANVATNYYMITYPGLGLPLLVPLRAIPFIGNPLADLVQPTLTYLVNWGYGDPHYGYNPGYADVPTGFGLLPEVNPLVFAADLVSTAGRGVGAFLGHFGVDTSALGGLASPASALASVTAPSVTPPSLTPAALTNQTPTSLVIDVAQAASGRTQMISPMSDLAAAAFVSVPQYGAALFADGMQQFFAGDPMGLVNAIGRPVAATNGLWTFLGTWAITTFLSEL</sequence>
<evidence type="ECO:0000259" key="2">
    <source>
        <dbReference type="Pfam" id="PF08237"/>
    </source>
</evidence>
<protein>
    <submittedName>
        <fullName evidence="3">PE family protein PE1</fullName>
    </submittedName>
</protein>